<organism evidence="2 3">
    <name type="scientific">Circinella minor</name>
    <dbReference type="NCBI Taxonomy" id="1195481"/>
    <lineage>
        <taxon>Eukaryota</taxon>
        <taxon>Fungi</taxon>
        <taxon>Fungi incertae sedis</taxon>
        <taxon>Mucoromycota</taxon>
        <taxon>Mucoromycotina</taxon>
        <taxon>Mucoromycetes</taxon>
        <taxon>Mucorales</taxon>
        <taxon>Lichtheimiaceae</taxon>
        <taxon>Circinella</taxon>
    </lineage>
</organism>
<feature type="region of interest" description="Disordered" evidence="1">
    <location>
        <begin position="145"/>
        <end position="165"/>
    </location>
</feature>
<gene>
    <name evidence="2" type="ORF">INT45_005604</name>
</gene>
<feature type="region of interest" description="Disordered" evidence="1">
    <location>
        <begin position="102"/>
        <end position="128"/>
    </location>
</feature>
<dbReference type="Proteomes" id="UP000646827">
    <property type="component" value="Unassembled WGS sequence"/>
</dbReference>
<accession>A0A8H7SB06</accession>
<evidence type="ECO:0000313" key="3">
    <source>
        <dbReference type="Proteomes" id="UP000646827"/>
    </source>
</evidence>
<evidence type="ECO:0000313" key="2">
    <source>
        <dbReference type="EMBL" id="KAG2225360.1"/>
    </source>
</evidence>
<reference evidence="2 3" key="1">
    <citation type="submission" date="2020-12" db="EMBL/GenBank/DDBJ databases">
        <title>Metabolic potential, ecology and presence of endohyphal bacteria is reflected in genomic diversity of Mucoromycotina.</title>
        <authorList>
            <person name="Muszewska A."/>
            <person name="Okrasinska A."/>
            <person name="Steczkiewicz K."/>
            <person name="Drgas O."/>
            <person name="Orlowska M."/>
            <person name="Perlinska-Lenart U."/>
            <person name="Aleksandrzak-Piekarczyk T."/>
            <person name="Szatraj K."/>
            <person name="Zielenkiewicz U."/>
            <person name="Pilsyk S."/>
            <person name="Malc E."/>
            <person name="Mieczkowski P."/>
            <person name="Kruszewska J.S."/>
            <person name="Biernat P."/>
            <person name="Pawlowska J."/>
        </authorList>
    </citation>
    <scope>NUCLEOTIDE SEQUENCE [LARGE SCALE GENOMIC DNA]</scope>
    <source>
        <strain evidence="2 3">CBS 142.35</strain>
    </source>
</reference>
<sequence>MPPPIRHQGQKQIQRPLQAELATLNSLLTGGILEHSARILDHFASTQNSKLESESYTTPSFLTEKLLDKCNEFETVCDQIYYILEQSKRVLQLDWQQRNATQDQAQQQQQQEQQQNQQEQQHMDTEDMGTDLSVTQNVDLTLDDMDDMDNGGQQPSSTIEPMDEDDMDELLQIQRERLERLRNVIVHGVDVESLKDSQGNGKDDLLF</sequence>
<dbReference type="AlphaFoldDB" id="A0A8H7SB06"/>
<feature type="compositionally biased region" description="Low complexity" evidence="1">
    <location>
        <begin position="102"/>
        <end position="120"/>
    </location>
</feature>
<keyword evidence="3" id="KW-1185">Reference proteome</keyword>
<evidence type="ECO:0000256" key="1">
    <source>
        <dbReference type="SAM" id="MobiDB-lite"/>
    </source>
</evidence>
<protein>
    <submittedName>
        <fullName evidence="2">Uncharacterized protein</fullName>
    </submittedName>
</protein>
<name>A0A8H7SB06_9FUNG</name>
<proteinExistence type="predicted"/>
<dbReference type="EMBL" id="JAEPRB010000029">
    <property type="protein sequence ID" value="KAG2225360.1"/>
    <property type="molecule type" value="Genomic_DNA"/>
</dbReference>
<dbReference type="OrthoDB" id="2423920at2759"/>
<comment type="caution">
    <text evidence="2">The sequence shown here is derived from an EMBL/GenBank/DDBJ whole genome shotgun (WGS) entry which is preliminary data.</text>
</comment>